<feature type="transmembrane region" description="Helical" evidence="1">
    <location>
        <begin position="62"/>
        <end position="83"/>
    </location>
</feature>
<keyword evidence="1" id="KW-1133">Transmembrane helix</keyword>
<dbReference type="AlphaFoldDB" id="A0A6B0SXV0"/>
<proteinExistence type="predicted"/>
<evidence type="ECO:0000313" key="2">
    <source>
        <dbReference type="EMBL" id="MXR40790.1"/>
    </source>
</evidence>
<gene>
    <name evidence="2" type="ORF">GRX01_05470</name>
</gene>
<dbReference type="EMBL" id="WUUS01000003">
    <property type="protein sequence ID" value="MXR40790.1"/>
    <property type="molecule type" value="Genomic_DNA"/>
</dbReference>
<dbReference type="Proteomes" id="UP000437065">
    <property type="component" value="Unassembled WGS sequence"/>
</dbReference>
<name>A0A6B0SXV0_9EURY</name>
<keyword evidence="1" id="KW-0472">Membrane</keyword>
<dbReference type="Pfam" id="PF25946">
    <property type="entry name" value="DUF7985"/>
    <property type="match status" value="1"/>
</dbReference>
<keyword evidence="1" id="KW-0812">Transmembrane</keyword>
<sequence length="138" mass="14506">MTDGGSPDRRIVTPAFGAVCRVSLCLVLLVAAATGTVAAQDDTTNPVCTNESDTLANMIEGFVQITTGLGIMGLLVVWQADALMEMFTLGREQKAKIKQHKRGAGRSALTLVVLGPLFTVAGTAMELPIAECVDLIPF</sequence>
<organism evidence="2 3">
    <name type="scientific">Halobaculum saliterrae</name>
    <dbReference type="NCBI Taxonomy" id="2073113"/>
    <lineage>
        <taxon>Archaea</taxon>
        <taxon>Methanobacteriati</taxon>
        <taxon>Methanobacteriota</taxon>
        <taxon>Stenosarchaea group</taxon>
        <taxon>Halobacteria</taxon>
        <taxon>Halobacteriales</taxon>
        <taxon>Haloferacaceae</taxon>
        <taxon>Halobaculum</taxon>
    </lineage>
</organism>
<feature type="transmembrane region" description="Helical" evidence="1">
    <location>
        <begin position="104"/>
        <end position="125"/>
    </location>
</feature>
<evidence type="ECO:0000313" key="3">
    <source>
        <dbReference type="Proteomes" id="UP000437065"/>
    </source>
</evidence>
<dbReference type="InterPro" id="IPR058291">
    <property type="entry name" value="DUF7985"/>
</dbReference>
<keyword evidence="3" id="KW-1185">Reference proteome</keyword>
<reference evidence="2 3" key="1">
    <citation type="submission" date="2019-12" db="EMBL/GenBank/DDBJ databases">
        <title>Isolation and characterization of three novel carbon monoxide-oxidizing members of Halobacteria from salione crusts and soils.</title>
        <authorList>
            <person name="Myers M.R."/>
            <person name="King G.M."/>
        </authorList>
    </citation>
    <scope>NUCLEOTIDE SEQUENCE [LARGE SCALE GENOMIC DNA]</scope>
    <source>
        <strain evidence="2 3">WSA2</strain>
    </source>
</reference>
<protein>
    <submittedName>
        <fullName evidence="2">Uncharacterized protein</fullName>
    </submittedName>
</protein>
<evidence type="ECO:0000256" key="1">
    <source>
        <dbReference type="SAM" id="Phobius"/>
    </source>
</evidence>
<comment type="caution">
    <text evidence="2">The sequence shown here is derived from an EMBL/GenBank/DDBJ whole genome shotgun (WGS) entry which is preliminary data.</text>
</comment>
<accession>A0A6B0SXV0</accession>